<evidence type="ECO:0000313" key="11">
    <source>
        <dbReference type="Proteomes" id="UP000050790"/>
    </source>
</evidence>
<keyword evidence="4" id="KW-0813">Transport</keyword>
<comment type="subcellular location">
    <subcellularLocation>
        <location evidence="1">Golgi apparatus membrane</location>
        <topology evidence="1">Peripheral membrane protein</topology>
    </subcellularLocation>
</comment>
<evidence type="ECO:0000259" key="10">
    <source>
        <dbReference type="SMART" id="SM00762"/>
    </source>
</evidence>
<dbReference type="GO" id="GO:0015031">
    <property type="term" value="P:protein transport"/>
    <property type="evidence" value="ECO:0007669"/>
    <property type="project" value="UniProtKB-KW"/>
</dbReference>
<keyword evidence="6" id="KW-0333">Golgi apparatus</keyword>
<evidence type="ECO:0000313" key="12">
    <source>
        <dbReference type="WBParaSite" id="SMRG1_21350.2"/>
    </source>
</evidence>
<evidence type="ECO:0000256" key="4">
    <source>
        <dbReference type="ARBA" id="ARBA00022448"/>
    </source>
</evidence>
<proteinExistence type="inferred from homology"/>
<evidence type="ECO:0000256" key="1">
    <source>
        <dbReference type="ARBA" id="ARBA00004395"/>
    </source>
</evidence>
<evidence type="ECO:0000256" key="2">
    <source>
        <dbReference type="ARBA" id="ARBA00009215"/>
    </source>
</evidence>
<evidence type="ECO:0000256" key="6">
    <source>
        <dbReference type="ARBA" id="ARBA00023034"/>
    </source>
</evidence>
<organism evidence="11 12">
    <name type="scientific">Schistosoma margrebowiei</name>
    <dbReference type="NCBI Taxonomy" id="48269"/>
    <lineage>
        <taxon>Eukaryota</taxon>
        <taxon>Metazoa</taxon>
        <taxon>Spiralia</taxon>
        <taxon>Lophotrochozoa</taxon>
        <taxon>Platyhelminthes</taxon>
        <taxon>Trematoda</taxon>
        <taxon>Digenea</taxon>
        <taxon>Strigeidida</taxon>
        <taxon>Schistosomatoidea</taxon>
        <taxon>Schistosomatidae</taxon>
        <taxon>Schistosoma</taxon>
    </lineage>
</organism>
<name>A0AA84ZD76_9TREM</name>
<sequence>MKNTGGASGPKIEINYNNWTLTNIMNSNVCTIDDFSELKDLVEKSHNVKADVSDEIKNLLAKRSEIEHKLKKINSLIPDFHKLQINAENSSRLVGCASKLALQLSGKVAQLDFVKNHVLNCVDKLSHIITVRNSAVGVKQCLIDSKLDEAAGHVFTYLEMERDIISLISRLSADNPDNNPLTTLDDSRQILVKMAIGKFDEYVSKRDEKNIVHLLKIFFLLGETNEGIRRFSTYLCSYISNKCEILITTYKSSSKSSEFASANLITEILEFVADTLKNNSMYVETYCGPGNIFGLVSSVHCVVDQYVKCVIERFYNYHHLDELCSVLKKLNSNSLNSKRHDSSAQSINRDKILDSNELGTDRVLIIEPIIVETLQIITCSELYLRFIQRRISADIKQCNLAENDFKKKSTEISKFFENSHLVRQVQDLLNKYLNLEQYYLYVTMIKALSSDEVDSSSNTWCFIDDVFFITKKSLVRSLSSGNVDTICAMVNHSCSMLIDLMVNDFLGNVIRTGFPSGWVQDAYSYVQNSVAVAGSLSSSSSIANVSTVSSFNMIGPNALTRYHFLVTLNSIEASQKDLLSLVNHFENELNLLYQNQEINSQKLNMCITELKVSISDQLQALLDSAFEYLSTSVIQSQVKTLLNVFKSLKYDLIEEDLDVFAANDRWIESCIAHIEDFLKPFRSVLSTDNNDRFVLILINEILHQLDQFIQRKSFNRFGAIQLEKEYRNLFAYLTSISYSSLRDYFTRSLQICRLLNLDRIEEVHYYWNSSNWRLTAHEVRSILSLRRDFAVNEIRALKLQ</sequence>
<dbReference type="GO" id="GO:0000139">
    <property type="term" value="C:Golgi membrane"/>
    <property type="evidence" value="ECO:0007669"/>
    <property type="project" value="UniProtKB-SubCell"/>
</dbReference>
<dbReference type="PANTHER" id="PTHR24016">
    <property type="entry name" value="CONSERVED OLIGOMERIC GOLGI COMPLEX SUBUNIT 4"/>
    <property type="match status" value="1"/>
</dbReference>
<dbReference type="Pfam" id="PF08318">
    <property type="entry name" value="COG4_m"/>
    <property type="match status" value="1"/>
</dbReference>
<evidence type="ECO:0000256" key="5">
    <source>
        <dbReference type="ARBA" id="ARBA00022927"/>
    </source>
</evidence>
<keyword evidence="5" id="KW-0653">Protein transport</keyword>
<comment type="similarity">
    <text evidence="2">Belongs to the COG4 family.</text>
</comment>
<keyword evidence="7" id="KW-0472">Membrane</keyword>
<dbReference type="InterPro" id="IPR048684">
    <property type="entry name" value="COG4_C"/>
</dbReference>
<evidence type="ECO:0000256" key="9">
    <source>
        <dbReference type="SAM" id="Coils"/>
    </source>
</evidence>
<dbReference type="Pfam" id="PF20663">
    <property type="entry name" value="COG4_N"/>
    <property type="match status" value="1"/>
</dbReference>
<dbReference type="InterPro" id="IPR048680">
    <property type="entry name" value="COG4_N"/>
</dbReference>
<dbReference type="PANTHER" id="PTHR24016:SF0">
    <property type="entry name" value="CONSERVED OLIGOMERIC GOLGI COMPLEX SUBUNIT 4"/>
    <property type="match status" value="1"/>
</dbReference>
<evidence type="ECO:0000256" key="3">
    <source>
        <dbReference type="ARBA" id="ARBA00020975"/>
    </source>
</evidence>
<protein>
    <recommendedName>
        <fullName evidence="3">Conserved oligomeric Golgi complex subunit 4</fullName>
    </recommendedName>
    <alternativeName>
        <fullName evidence="8">Component of oligomeric Golgi complex 4</fullName>
    </alternativeName>
</protein>
<dbReference type="WBParaSite" id="SMRG1_21350.2">
    <property type="protein sequence ID" value="SMRG1_21350.2"/>
    <property type="gene ID" value="SMRG1_21350"/>
</dbReference>
<keyword evidence="9" id="KW-0175">Coiled coil</keyword>
<dbReference type="AlphaFoldDB" id="A0AA84ZD76"/>
<dbReference type="SMART" id="SM00762">
    <property type="entry name" value="Cog4"/>
    <property type="match status" value="1"/>
</dbReference>
<feature type="domain" description="COG4 transport protein middle alpha-helical bundle" evidence="10">
    <location>
        <begin position="184"/>
        <end position="511"/>
    </location>
</feature>
<accession>A0AA84ZD76</accession>
<evidence type="ECO:0000256" key="7">
    <source>
        <dbReference type="ARBA" id="ARBA00023136"/>
    </source>
</evidence>
<dbReference type="Pfam" id="PF20662">
    <property type="entry name" value="COG4_C"/>
    <property type="match status" value="1"/>
</dbReference>
<dbReference type="Gene3D" id="1.20.58.1970">
    <property type="match status" value="1"/>
</dbReference>
<dbReference type="InterPro" id="IPR048682">
    <property type="entry name" value="COG4"/>
</dbReference>
<feature type="coiled-coil region" evidence="9">
    <location>
        <begin position="49"/>
        <end position="76"/>
    </location>
</feature>
<evidence type="ECO:0000256" key="8">
    <source>
        <dbReference type="ARBA" id="ARBA00031340"/>
    </source>
</evidence>
<dbReference type="Gene3D" id="1.10.287.1060">
    <property type="entry name" value="ESAT-6-like"/>
    <property type="match status" value="1"/>
</dbReference>
<reference evidence="12" key="1">
    <citation type="submission" date="2023-11" db="UniProtKB">
        <authorList>
            <consortium name="WormBaseParasite"/>
        </authorList>
    </citation>
    <scope>IDENTIFICATION</scope>
</reference>
<dbReference type="Proteomes" id="UP000050790">
    <property type="component" value="Unassembled WGS sequence"/>
</dbReference>
<dbReference type="InterPro" id="IPR013167">
    <property type="entry name" value="COG4_M"/>
</dbReference>